<dbReference type="Gene3D" id="1.10.8.640">
    <property type="entry name" value="Cytochrome C biogenesis protein"/>
    <property type="match status" value="1"/>
</dbReference>
<accession>A0ABU0A3H0</accession>
<evidence type="ECO:0000256" key="4">
    <source>
        <dbReference type="ARBA" id="ARBA00023004"/>
    </source>
</evidence>
<reference evidence="7 8" key="1">
    <citation type="submission" date="2023-07" db="EMBL/GenBank/DDBJ databases">
        <title>Genomic Encyclopedia of Type Strains, Phase IV (KMG-IV): sequencing the most valuable type-strain genomes for metagenomic binning, comparative biology and taxonomic classification.</title>
        <authorList>
            <person name="Goeker M."/>
        </authorList>
    </citation>
    <scope>NUCLEOTIDE SEQUENCE [LARGE SCALE GENOMIC DNA]</scope>
    <source>
        <strain evidence="7 8">DSM 9768</strain>
    </source>
</reference>
<gene>
    <name evidence="7" type="ORF">J2S74_005257</name>
</gene>
<sequence>MIKRIIALLMVMTFAALPVFATGTYDFNSPEFRQSAQQYMCLCGCGQDHLECNMDGCGLNDSFKTEILEKLNDGWTQDEIKDFYVGMYGEVILTAPEKSGFSLTAWITPFAVLGVAGVGVVLLIRKWVNNAQLILEEVTVDSNDDVDETEDEVLRSIIDKERKKYY</sequence>
<dbReference type="CDD" id="cd16378">
    <property type="entry name" value="CcmH_N"/>
    <property type="match status" value="1"/>
</dbReference>
<evidence type="ECO:0000256" key="3">
    <source>
        <dbReference type="ARBA" id="ARBA00022723"/>
    </source>
</evidence>
<comment type="similarity">
    <text evidence="1 5">Belongs to the CcmH/CycL/Ccl2/NrfF family.</text>
</comment>
<keyword evidence="5" id="KW-1133">Transmembrane helix</keyword>
<evidence type="ECO:0000313" key="7">
    <source>
        <dbReference type="EMBL" id="MDQ0257795.1"/>
    </source>
</evidence>
<dbReference type="EMBL" id="JAUSUG010000034">
    <property type="protein sequence ID" value="MDQ0257795.1"/>
    <property type="molecule type" value="Genomic_DNA"/>
</dbReference>
<keyword evidence="5" id="KW-0812">Transmembrane</keyword>
<keyword evidence="5" id="KW-0732">Signal</keyword>
<feature type="chain" id="PRO_5044985431" description="Cytochrome c-type biogenesis protein" evidence="5">
    <location>
        <begin position="22"/>
        <end position="166"/>
    </location>
</feature>
<keyword evidence="2 5" id="KW-0349">Heme</keyword>
<keyword evidence="3 5" id="KW-0479">Metal-binding</keyword>
<dbReference type="InterPro" id="IPR005616">
    <property type="entry name" value="CcmH/CycL/Ccl2/NrfF_N"/>
</dbReference>
<dbReference type="Proteomes" id="UP001230005">
    <property type="component" value="Unassembled WGS sequence"/>
</dbReference>
<name>A0ABU0A3H0_9BACI</name>
<evidence type="ECO:0000313" key="8">
    <source>
        <dbReference type="Proteomes" id="UP001230005"/>
    </source>
</evidence>
<keyword evidence="8" id="KW-1185">Reference proteome</keyword>
<protein>
    <recommendedName>
        <fullName evidence="5">Cytochrome c-type biogenesis protein</fullName>
    </recommendedName>
</protein>
<feature type="signal peptide" evidence="5">
    <location>
        <begin position="1"/>
        <end position="21"/>
    </location>
</feature>
<comment type="caution">
    <text evidence="7">The sequence shown here is derived from an EMBL/GenBank/DDBJ whole genome shotgun (WGS) entry which is preliminary data.</text>
</comment>
<evidence type="ECO:0000256" key="1">
    <source>
        <dbReference type="ARBA" id="ARBA00010342"/>
    </source>
</evidence>
<evidence type="ECO:0000256" key="5">
    <source>
        <dbReference type="RuleBase" id="RU364112"/>
    </source>
</evidence>
<organism evidence="7 8">
    <name type="scientific">Evansella vedderi</name>
    <dbReference type="NCBI Taxonomy" id="38282"/>
    <lineage>
        <taxon>Bacteria</taxon>
        <taxon>Bacillati</taxon>
        <taxon>Bacillota</taxon>
        <taxon>Bacilli</taxon>
        <taxon>Bacillales</taxon>
        <taxon>Bacillaceae</taxon>
        <taxon>Evansella</taxon>
    </lineage>
</organism>
<comment type="function">
    <text evidence="5">Possible subunit of a heme lyase.</text>
</comment>
<dbReference type="RefSeq" id="WP_307332082.1">
    <property type="nucleotide sequence ID" value="NZ_JAUSUG010000034.1"/>
</dbReference>
<dbReference type="InterPro" id="IPR038297">
    <property type="entry name" value="CcmH/CycL/NrfF/Ccl2_sf"/>
</dbReference>
<feature type="domain" description="CcmH/CycL/Ccl2/NrfF N-terminal" evidence="6">
    <location>
        <begin position="9"/>
        <end position="132"/>
    </location>
</feature>
<proteinExistence type="inferred from homology"/>
<evidence type="ECO:0000259" key="6">
    <source>
        <dbReference type="Pfam" id="PF03918"/>
    </source>
</evidence>
<keyword evidence="4 5" id="KW-0408">Iron</keyword>
<dbReference type="Pfam" id="PF03918">
    <property type="entry name" value="CcmH"/>
    <property type="match status" value="1"/>
</dbReference>
<feature type="transmembrane region" description="Helical" evidence="5">
    <location>
        <begin position="103"/>
        <end position="124"/>
    </location>
</feature>
<keyword evidence="5" id="KW-0472">Membrane</keyword>
<evidence type="ECO:0000256" key="2">
    <source>
        <dbReference type="ARBA" id="ARBA00022617"/>
    </source>
</evidence>